<dbReference type="SUPFAM" id="SSF50630">
    <property type="entry name" value="Acid proteases"/>
    <property type="match status" value="1"/>
</dbReference>
<dbReference type="Proteomes" id="UP000887013">
    <property type="component" value="Unassembled WGS sequence"/>
</dbReference>
<dbReference type="AlphaFoldDB" id="A0A8X6UBU6"/>
<keyword evidence="2" id="KW-1185">Reference proteome</keyword>
<feature type="non-terminal residue" evidence="1">
    <location>
        <position position="1"/>
    </location>
</feature>
<dbReference type="EMBL" id="BMAW01076649">
    <property type="protein sequence ID" value="GFU02476.1"/>
    <property type="molecule type" value="Genomic_DNA"/>
</dbReference>
<accession>A0A8X6UBU6</accession>
<protein>
    <submittedName>
        <fullName evidence="1">Transposon Ty3-I Gag-Pol polyprotein</fullName>
    </submittedName>
</protein>
<name>A0A8X6UBU6_NEPPI</name>
<dbReference type="Gene3D" id="2.40.70.10">
    <property type="entry name" value="Acid Proteases"/>
    <property type="match status" value="1"/>
</dbReference>
<gene>
    <name evidence="1" type="primary">TY3B-I_150</name>
    <name evidence="1" type="ORF">NPIL_233831</name>
</gene>
<organism evidence="1 2">
    <name type="scientific">Nephila pilipes</name>
    <name type="common">Giant wood spider</name>
    <name type="synonym">Nephila maculata</name>
    <dbReference type="NCBI Taxonomy" id="299642"/>
    <lineage>
        <taxon>Eukaryota</taxon>
        <taxon>Metazoa</taxon>
        <taxon>Ecdysozoa</taxon>
        <taxon>Arthropoda</taxon>
        <taxon>Chelicerata</taxon>
        <taxon>Arachnida</taxon>
        <taxon>Araneae</taxon>
        <taxon>Araneomorphae</taxon>
        <taxon>Entelegynae</taxon>
        <taxon>Araneoidea</taxon>
        <taxon>Nephilidae</taxon>
        <taxon>Nephila</taxon>
    </lineage>
</organism>
<dbReference type="OrthoDB" id="6932368at2759"/>
<dbReference type="InterPro" id="IPR021109">
    <property type="entry name" value="Peptidase_aspartic_dom_sf"/>
</dbReference>
<evidence type="ECO:0000313" key="1">
    <source>
        <dbReference type="EMBL" id="GFU02476.1"/>
    </source>
</evidence>
<comment type="caution">
    <text evidence="1">The sequence shown here is derived from an EMBL/GenBank/DDBJ whole genome shotgun (WGS) entry which is preliminary data.</text>
</comment>
<evidence type="ECO:0000313" key="2">
    <source>
        <dbReference type="Proteomes" id="UP000887013"/>
    </source>
</evidence>
<reference evidence="1" key="1">
    <citation type="submission" date="2020-08" db="EMBL/GenBank/DDBJ databases">
        <title>Multicomponent nature underlies the extraordinary mechanical properties of spider dragline silk.</title>
        <authorList>
            <person name="Kono N."/>
            <person name="Nakamura H."/>
            <person name="Mori M."/>
            <person name="Yoshida Y."/>
            <person name="Ohtoshi R."/>
            <person name="Malay A.D."/>
            <person name="Moran D.A.P."/>
            <person name="Tomita M."/>
            <person name="Numata K."/>
            <person name="Arakawa K."/>
        </authorList>
    </citation>
    <scope>NUCLEOTIDE SEQUENCE</scope>
</reference>
<sequence length="156" mass="17411">SGGNLTITNVESKGPDLNAVLAEDAELKKWLKEYLDSGIDQEVGVPLHRNLSPPFALKVPRKCFVAIIYIRLPEYTFLVDSGAAVRCFHRNFVNSFKKQDSANGSAIPTYGTLRLELDFGLGRSFILTFLVADVSHPILGVDFLERFELLIDVKNR</sequence>
<proteinExistence type="predicted"/>